<organism evidence="1 2">
    <name type="scientific">Naganishia onofrii</name>
    <dbReference type="NCBI Taxonomy" id="1851511"/>
    <lineage>
        <taxon>Eukaryota</taxon>
        <taxon>Fungi</taxon>
        <taxon>Dikarya</taxon>
        <taxon>Basidiomycota</taxon>
        <taxon>Agaricomycotina</taxon>
        <taxon>Tremellomycetes</taxon>
        <taxon>Filobasidiales</taxon>
        <taxon>Filobasidiaceae</taxon>
        <taxon>Naganishia</taxon>
    </lineage>
</organism>
<keyword evidence="2" id="KW-1185">Reference proteome</keyword>
<evidence type="ECO:0000313" key="1">
    <source>
        <dbReference type="EMBL" id="KAJ9117411.1"/>
    </source>
</evidence>
<proteinExistence type="predicted"/>
<accession>A0ACC2X1A0</accession>
<dbReference type="Proteomes" id="UP001234202">
    <property type="component" value="Unassembled WGS sequence"/>
</dbReference>
<evidence type="ECO:0000313" key="2">
    <source>
        <dbReference type="Proteomes" id="UP001234202"/>
    </source>
</evidence>
<reference evidence="1" key="1">
    <citation type="submission" date="2023-04" db="EMBL/GenBank/DDBJ databases">
        <title>Draft Genome sequencing of Naganishia species isolated from polar environments using Oxford Nanopore Technology.</title>
        <authorList>
            <person name="Leo P."/>
            <person name="Venkateswaran K."/>
        </authorList>
    </citation>
    <scope>NUCLEOTIDE SEQUENCE</scope>
    <source>
        <strain evidence="1">DBVPG 5303</strain>
    </source>
</reference>
<comment type="caution">
    <text evidence="1">The sequence shown here is derived from an EMBL/GenBank/DDBJ whole genome shotgun (WGS) entry which is preliminary data.</text>
</comment>
<dbReference type="EMBL" id="JASBWV010000032">
    <property type="protein sequence ID" value="KAJ9117411.1"/>
    <property type="molecule type" value="Genomic_DNA"/>
</dbReference>
<protein>
    <submittedName>
        <fullName evidence="1">Uncharacterized protein</fullName>
    </submittedName>
</protein>
<sequence>MIFAHHVTPHPHPRHIDRRTLPFLLLPLDPTPPEPFPSAPWLSPEWSKADPDQPAPRAPAGWTKYRPNEVWDLRSGEEEHKPASGGWLRGWLSRKDRNLEEQQPKVEVRVVLAVPPIQSWPRNQPIPFHLTATATASSPYSSTTSTSAPPPTPPTDIDLSDLVPNFQLFQKIRVVAKGSYEDYDTVRQSSAVAPEKGQDNVGNDGDDENGNGLVSGSAKYRGGDFSVHAPDQWATEWRRSEGGGGDANAWVSEKVVVGSFKVGMLPSFVNGGLSIKYGLKLELLLLSTLSKQTFSLVQPVISSGLHRGGLPAYDDNEEGERDDGGLVPPAYWDIEDLGGGKNE</sequence>
<gene>
    <name evidence="1" type="ORF">QFC24_006507</name>
</gene>
<name>A0ACC2X1A0_9TREE</name>